<keyword evidence="6" id="KW-0813">Transport</keyword>
<dbReference type="GO" id="GO:0015031">
    <property type="term" value="P:protein transport"/>
    <property type="evidence" value="ECO:0007669"/>
    <property type="project" value="UniProtKB-KW"/>
</dbReference>
<dbReference type="PANTHER" id="PTHR33909:SF1">
    <property type="entry name" value="SEC TRANSLOCON ACCESSORY COMPLEX SUBUNIT YAJC"/>
    <property type="match status" value="1"/>
</dbReference>
<dbReference type="AlphaFoldDB" id="A0A255YXA5"/>
<evidence type="ECO:0000256" key="5">
    <source>
        <dbReference type="ARBA" id="ARBA00014962"/>
    </source>
</evidence>
<accession>A0A255YXA5</accession>
<organism evidence="14 15">
    <name type="scientific">Niveispirillum lacus</name>
    <dbReference type="NCBI Taxonomy" id="1981099"/>
    <lineage>
        <taxon>Bacteria</taxon>
        <taxon>Pseudomonadati</taxon>
        <taxon>Pseudomonadota</taxon>
        <taxon>Alphaproteobacteria</taxon>
        <taxon>Rhodospirillales</taxon>
        <taxon>Azospirillaceae</taxon>
        <taxon>Niveispirillum</taxon>
    </lineage>
</organism>
<dbReference type="EMBL" id="NOXU01000030">
    <property type="protein sequence ID" value="OYQ33842.1"/>
    <property type="molecule type" value="Genomic_DNA"/>
</dbReference>
<dbReference type="NCBIfam" id="TIGR00739">
    <property type="entry name" value="yajC"/>
    <property type="match status" value="1"/>
</dbReference>
<dbReference type="SMART" id="SM01323">
    <property type="entry name" value="YajC"/>
    <property type="match status" value="1"/>
</dbReference>
<name>A0A255YXA5_9PROT</name>
<reference evidence="14 15" key="1">
    <citation type="submission" date="2017-07" db="EMBL/GenBank/DDBJ databases">
        <title>Niveispirillum cyanobacteriorum sp. nov., isolated from cyanobacterial aggregates in a eutrophic lake.</title>
        <authorList>
            <person name="Cai H."/>
        </authorList>
    </citation>
    <scope>NUCLEOTIDE SEQUENCE [LARGE SCALE GENOMIC DNA]</scope>
    <source>
        <strain evidence="15">TH1-14</strain>
    </source>
</reference>
<keyword evidence="7" id="KW-1003">Cell membrane</keyword>
<evidence type="ECO:0000256" key="8">
    <source>
        <dbReference type="ARBA" id="ARBA00022692"/>
    </source>
</evidence>
<keyword evidence="15" id="KW-1185">Reference proteome</keyword>
<evidence type="ECO:0000256" key="3">
    <source>
        <dbReference type="ARBA" id="ARBA00006742"/>
    </source>
</evidence>
<evidence type="ECO:0000256" key="12">
    <source>
        <dbReference type="ARBA" id="ARBA00023136"/>
    </source>
</evidence>
<comment type="subcellular location">
    <subcellularLocation>
        <location evidence="2">Cell membrane</location>
        <topology evidence="2">Single-pass membrane protein</topology>
    </subcellularLocation>
</comment>
<evidence type="ECO:0000313" key="14">
    <source>
        <dbReference type="EMBL" id="OYQ33842.1"/>
    </source>
</evidence>
<gene>
    <name evidence="14" type="primary">yajC</name>
    <name evidence="14" type="ORF">CHU95_14990</name>
</gene>
<feature type="transmembrane region" description="Helical" evidence="13">
    <location>
        <begin position="22"/>
        <end position="40"/>
    </location>
</feature>
<evidence type="ECO:0000256" key="4">
    <source>
        <dbReference type="ARBA" id="ARBA00011718"/>
    </source>
</evidence>
<dbReference type="Pfam" id="PF02699">
    <property type="entry name" value="YajC"/>
    <property type="match status" value="1"/>
</dbReference>
<comment type="similarity">
    <text evidence="3">Belongs to the YajC family.</text>
</comment>
<evidence type="ECO:0000256" key="11">
    <source>
        <dbReference type="ARBA" id="ARBA00023010"/>
    </source>
</evidence>
<dbReference type="RefSeq" id="WP_094457277.1">
    <property type="nucleotide sequence ID" value="NZ_NOXU01000030.1"/>
</dbReference>
<keyword evidence="9" id="KW-0653">Protein transport</keyword>
<dbReference type="Proteomes" id="UP000216998">
    <property type="component" value="Unassembled WGS sequence"/>
</dbReference>
<keyword evidence="10 13" id="KW-1133">Transmembrane helix</keyword>
<comment type="function">
    <text evidence="1">The SecYEG-SecDF-YajC-YidC holo-translocon (HTL) protein secretase/insertase is a supercomplex required for protein secretion, insertion of proteins into membranes, and assembly of membrane protein complexes. While the SecYEG complex is essential for assembly of a number of proteins and complexes, the SecDF-YajC-YidC subcomplex facilitates these functions.</text>
</comment>
<evidence type="ECO:0000256" key="13">
    <source>
        <dbReference type="SAM" id="Phobius"/>
    </source>
</evidence>
<evidence type="ECO:0000256" key="6">
    <source>
        <dbReference type="ARBA" id="ARBA00022448"/>
    </source>
</evidence>
<sequence>MFISTAYAQAAAGAPGGGMESLMSLAPLVLIFVVFYFLLIRPQQKKLKEHKAMLEALRRGDKVVTGGGIVGTIVKVADDEATVEIAENVRVRVLRSTITAVLAKTEPAGDER</sequence>
<dbReference type="GO" id="GO:0005886">
    <property type="term" value="C:plasma membrane"/>
    <property type="evidence" value="ECO:0007669"/>
    <property type="project" value="UniProtKB-SubCell"/>
</dbReference>
<evidence type="ECO:0000256" key="7">
    <source>
        <dbReference type="ARBA" id="ARBA00022475"/>
    </source>
</evidence>
<proteinExistence type="inferred from homology"/>
<dbReference type="PANTHER" id="PTHR33909">
    <property type="entry name" value="SEC TRANSLOCON ACCESSORY COMPLEX SUBUNIT YAJC"/>
    <property type="match status" value="1"/>
</dbReference>
<dbReference type="PRINTS" id="PR01853">
    <property type="entry name" value="YAJCTRNLCASE"/>
</dbReference>
<comment type="subunit">
    <text evidence="4">Part of the SecDF-YidC-YajC translocase complex. The SecDF-YidC-YajC translocase forms a supercomplex with SecYEG, called the holo-translocon (HTL).</text>
</comment>
<dbReference type="InterPro" id="IPR003849">
    <property type="entry name" value="Preprotein_translocase_YajC"/>
</dbReference>
<evidence type="ECO:0000256" key="9">
    <source>
        <dbReference type="ARBA" id="ARBA00022927"/>
    </source>
</evidence>
<evidence type="ECO:0000256" key="10">
    <source>
        <dbReference type="ARBA" id="ARBA00022989"/>
    </source>
</evidence>
<evidence type="ECO:0000256" key="1">
    <source>
        <dbReference type="ARBA" id="ARBA00002061"/>
    </source>
</evidence>
<keyword evidence="12 13" id="KW-0472">Membrane</keyword>
<evidence type="ECO:0000313" key="15">
    <source>
        <dbReference type="Proteomes" id="UP000216998"/>
    </source>
</evidence>
<keyword evidence="11" id="KW-0811">Translocation</keyword>
<protein>
    <recommendedName>
        <fullName evidence="5">Sec translocon accessory complex subunit YajC</fullName>
    </recommendedName>
</protein>
<evidence type="ECO:0000256" key="2">
    <source>
        <dbReference type="ARBA" id="ARBA00004162"/>
    </source>
</evidence>
<comment type="caution">
    <text evidence="14">The sequence shown here is derived from an EMBL/GenBank/DDBJ whole genome shotgun (WGS) entry which is preliminary data.</text>
</comment>
<dbReference type="OrthoDB" id="9811406at2"/>
<keyword evidence="8 13" id="KW-0812">Transmembrane</keyword>